<evidence type="ECO:0000313" key="3">
    <source>
        <dbReference type="Proteomes" id="UP001236369"/>
    </source>
</evidence>
<protein>
    <recommendedName>
        <fullName evidence="1">DUF6950 domain-containing protein</fullName>
    </recommendedName>
</protein>
<organism evidence="2 3">
    <name type="scientific">Methylobacterium persicinum</name>
    <dbReference type="NCBI Taxonomy" id="374426"/>
    <lineage>
        <taxon>Bacteria</taxon>
        <taxon>Pseudomonadati</taxon>
        <taxon>Pseudomonadota</taxon>
        <taxon>Alphaproteobacteria</taxon>
        <taxon>Hyphomicrobiales</taxon>
        <taxon>Methylobacteriaceae</taxon>
        <taxon>Methylobacterium</taxon>
    </lineage>
</organism>
<dbReference type="InterPro" id="IPR053802">
    <property type="entry name" value="DUF6950"/>
</dbReference>
<keyword evidence="3" id="KW-1185">Reference proteome</keyword>
<dbReference type="Proteomes" id="UP001236369">
    <property type="component" value="Unassembled WGS sequence"/>
</dbReference>
<proteinExistence type="predicted"/>
<accession>A0ABU0HRY8</accession>
<evidence type="ECO:0000313" key="2">
    <source>
        <dbReference type="EMBL" id="MDQ0444672.1"/>
    </source>
</evidence>
<dbReference type="RefSeq" id="WP_238249392.1">
    <property type="nucleotide sequence ID" value="NZ_BPQX01000030.1"/>
</dbReference>
<evidence type="ECO:0000259" key="1">
    <source>
        <dbReference type="Pfam" id="PF22262"/>
    </source>
</evidence>
<name>A0ABU0HRY8_9HYPH</name>
<comment type="caution">
    <text evidence="2">The sequence shown here is derived from an EMBL/GenBank/DDBJ whole genome shotgun (WGS) entry which is preliminary data.</text>
</comment>
<dbReference type="Pfam" id="PF22262">
    <property type="entry name" value="DUF6950"/>
    <property type="match status" value="1"/>
</dbReference>
<feature type="domain" description="DUF6950" evidence="1">
    <location>
        <begin position="3"/>
        <end position="124"/>
    </location>
</feature>
<reference evidence="2 3" key="1">
    <citation type="submission" date="2023-07" db="EMBL/GenBank/DDBJ databases">
        <title>Genomic Encyclopedia of Type Strains, Phase IV (KMG-IV): sequencing the most valuable type-strain genomes for metagenomic binning, comparative biology and taxonomic classification.</title>
        <authorList>
            <person name="Goeker M."/>
        </authorList>
    </citation>
    <scope>NUCLEOTIDE SEQUENCE [LARGE SCALE GENOMIC DNA]</scope>
    <source>
        <strain evidence="2 3">DSM 19562</strain>
    </source>
</reference>
<sequence>MIAYLRQAAREPFAWGVSDCALFMADWVRVARGVDPAASLRGRYRCHLGAARHIRRRGGMEAMGRDLAAQAGLPETTAPGPGDIGLVRDPLAGPVFAIRTRIGWAAKGPGGLALGAFPVIVAWRI</sequence>
<dbReference type="EMBL" id="JAUSVV010000014">
    <property type="protein sequence ID" value="MDQ0444672.1"/>
    <property type="molecule type" value="Genomic_DNA"/>
</dbReference>
<gene>
    <name evidence="2" type="ORF">QO016_004189</name>
</gene>